<dbReference type="GO" id="GO:0005886">
    <property type="term" value="C:plasma membrane"/>
    <property type="evidence" value="ECO:0007669"/>
    <property type="project" value="TreeGrafter"/>
</dbReference>
<dbReference type="InterPro" id="IPR013106">
    <property type="entry name" value="Ig_V-set"/>
</dbReference>
<evidence type="ECO:0000256" key="1">
    <source>
        <dbReference type="ARBA" id="ARBA00004370"/>
    </source>
</evidence>
<proteinExistence type="predicted"/>
<keyword evidence="3" id="KW-0472">Membrane</keyword>
<sequence length="255" mass="28962">NKTCLNRDVLIKSDRMRNPNRKGRYTLLDEGSGVFTVTISGLKKSDSGIYWCGVQRMVKDTYLQVILTVLEGKTCRAYMKIKVTGIEHNSAVIVCPYTEGYEDYPKYFCKGIYKECRNIIKTDGKERWKYEGRFSLADDTDKKKIVVTIPNLSMNDAGQYGCGIEITGPDPFTVVCLTVNKGKSLSFFFFYTTDMPKGLVSHDFWHAPLEAKGCHTDLWDLKSGRNKHAQPRSKARTSLLCVTLYEQHTNHTAVP</sequence>
<reference evidence="5 6" key="1">
    <citation type="submission" date="2021-07" db="EMBL/GenBank/DDBJ databases">
        <authorList>
            <person name="Imarazene B."/>
            <person name="Zahm M."/>
            <person name="Klopp C."/>
            <person name="Cabau C."/>
            <person name="Beille S."/>
            <person name="Jouanno E."/>
            <person name="Castinel A."/>
            <person name="Lluch J."/>
            <person name="Gil L."/>
            <person name="Kuchtly C."/>
            <person name="Lopez Roques C."/>
            <person name="Donnadieu C."/>
            <person name="Parrinello H."/>
            <person name="Journot L."/>
            <person name="Du K."/>
            <person name="Schartl M."/>
            <person name="Retaux S."/>
            <person name="Guiguen Y."/>
        </authorList>
    </citation>
    <scope>NUCLEOTIDE SEQUENCE [LARGE SCALE GENOMIC DNA]</scope>
    <source>
        <strain evidence="5">Pach_M1</strain>
        <tissue evidence="5">Testis</tissue>
    </source>
</reference>
<gene>
    <name evidence="5" type="primary">CD300LF</name>
    <name evidence="5" type="ORF">AMEX_G24668</name>
</gene>
<feature type="domain" description="Immunoglobulin V-set" evidence="4">
    <location>
        <begin position="12"/>
        <end position="58"/>
    </location>
</feature>
<dbReference type="Proteomes" id="UP000752171">
    <property type="component" value="Unassembled WGS sequence"/>
</dbReference>
<dbReference type="EMBL" id="JAICCE010000021">
    <property type="protein sequence ID" value="KAG9262794.1"/>
    <property type="molecule type" value="Genomic_DNA"/>
</dbReference>
<dbReference type="Pfam" id="PF07686">
    <property type="entry name" value="V-set"/>
    <property type="match status" value="2"/>
</dbReference>
<evidence type="ECO:0000259" key="4">
    <source>
        <dbReference type="Pfam" id="PF07686"/>
    </source>
</evidence>
<evidence type="ECO:0000256" key="3">
    <source>
        <dbReference type="ARBA" id="ARBA00023136"/>
    </source>
</evidence>
<keyword evidence="2" id="KW-0812">Transmembrane</keyword>
<protein>
    <submittedName>
        <fullName evidence="5">CMRF35-like molecule 9</fullName>
    </submittedName>
</protein>
<comment type="subcellular location">
    <subcellularLocation>
        <location evidence="1">Membrane</location>
    </subcellularLocation>
</comment>
<evidence type="ECO:0000313" key="6">
    <source>
        <dbReference type="Proteomes" id="UP000752171"/>
    </source>
</evidence>
<dbReference type="AlphaFoldDB" id="A0A8T2KV03"/>
<feature type="non-terminal residue" evidence="5">
    <location>
        <position position="1"/>
    </location>
</feature>
<evidence type="ECO:0000313" key="5">
    <source>
        <dbReference type="EMBL" id="KAG9262794.1"/>
    </source>
</evidence>
<dbReference type="InterPro" id="IPR013783">
    <property type="entry name" value="Ig-like_fold"/>
</dbReference>
<comment type="caution">
    <text evidence="5">The sequence shown here is derived from an EMBL/GenBank/DDBJ whole genome shotgun (WGS) entry which is preliminary data.</text>
</comment>
<dbReference type="InterPro" id="IPR036179">
    <property type="entry name" value="Ig-like_dom_sf"/>
</dbReference>
<organism evidence="5 6">
    <name type="scientific">Astyanax mexicanus</name>
    <name type="common">Blind cave fish</name>
    <name type="synonym">Astyanax fasciatus mexicanus</name>
    <dbReference type="NCBI Taxonomy" id="7994"/>
    <lineage>
        <taxon>Eukaryota</taxon>
        <taxon>Metazoa</taxon>
        <taxon>Chordata</taxon>
        <taxon>Craniata</taxon>
        <taxon>Vertebrata</taxon>
        <taxon>Euteleostomi</taxon>
        <taxon>Actinopterygii</taxon>
        <taxon>Neopterygii</taxon>
        <taxon>Teleostei</taxon>
        <taxon>Ostariophysi</taxon>
        <taxon>Characiformes</taxon>
        <taxon>Characoidei</taxon>
        <taxon>Acestrorhamphidae</taxon>
        <taxon>Acestrorhamphinae</taxon>
        <taxon>Astyanax</taxon>
    </lineage>
</organism>
<dbReference type="GO" id="GO:0004888">
    <property type="term" value="F:transmembrane signaling receptor activity"/>
    <property type="evidence" value="ECO:0007669"/>
    <property type="project" value="TreeGrafter"/>
</dbReference>
<dbReference type="Gene3D" id="2.60.40.10">
    <property type="entry name" value="Immunoglobulins"/>
    <property type="match status" value="2"/>
</dbReference>
<evidence type="ECO:0000256" key="2">
    <source>
        <dbReference type="ARBA" id="ARBA00022692"/>
    </source>
</evidence>
<name>A0A8T2KV03_ASTMX</name>
<dbReference type="InterPro" id="IPR050671">
    <property type="entry name" value="CD300_family_receptors"/>
</dbReference>
<dbReference type="SUPFAM" id="SSF48726">
    <property type="entry name" value="Immunoglobulin"/>
    <property type="match status" value="2"/>
</dbReference>
<feature type="domain" description="Immunoglobulin V-set" evidence="4">
    <location>
        <begin position="82"/>
        <end position="166"/>
    </location>
</feature>
<dbReference type="PANTHER" id="PTHR11860">
    <property type="entry name" value="POLYMERIC-IMMUNOGLOBULIN RECEPTOR"/>
    <property type="match status" value="1"/>
</dbReference>
<dbReference type="PANTHER" id="PTHR11860:SF118">
    <property type="entry name" value="CMRF35-LIKE MOLECULE 3-RELATED"/>
    <property type="match status" value="1"/>
</dbReference>
<accession>A0A8T2KV03</accession>